<feature type="chain" id="PRO_5032343328" description="FimV N-terminal domain-containing protein" evidence="4">
    <location>
        <begin position="28"/>
        <end position="497"/>
    </location>
</feature>
<dbReference type="InterPro" id="IPR057840">
    <property type="entry name" value="FimV_N"/>
</dbReference>
<keyword evidence="3" id="KW-1133">Transmembrane helix</keyword>
<organism evidence="6">
    <name type="scientific">Candidatus Tenderia electrophaga</name>
    <dbReference type="NCBI Taxonomy" id="1748243"/>
    <lineage>
        <taxon>Bacteria</taxon>
        <taxon>Pseudomonadati</taxon>
        <taxon>Pseudomonadota</taxon>
        <taxon>Gammaproteobacteria</taxon>
        <taxon>Candidatus Tenderiales</taxon>
        <taxon>Candidatus Tenderiaceae</taxon>
        <taxon>Candidatus Tenderia</taxon>
    </lineage>
</organism>
<dbReference type="NCBIfam" id="TIGR03505">
    <property type="entry name" value="FimV_core"/>
    <property type="match status" value="1"/>
</dbReference>
<dbReference type="Proteomes" id="UP000885832">
    <property type="component" value="Unassembled WGS sequence"/>
</dbReference>
<feature type="non-terminal residue" evidence="6">
    <location>
        <position position="497"/>
    </location>
</feature>
<name>A0A832J417_9GAMM</name>
<feature type="region of interest" description="Disordered" evidence="2">
    <location>
        <begin position="463"/>
        <end position="497"/>
    </location>
</feature>
<evidence type="ECO:0000256" key="1">
    <source>
        <dbReference type="SAM" id="Coils"/>
    </source>
</evidence>
<sequence>MTKGFKKRRLAVALSACMMVTSGLVHALGMGEIEVSTALNEPLDAKIKLFSATQSELKSLGVAIAPRAAFERVGIDRLPILNELKFELVSAGAGAPYIKVVSSKAIKEPFLDFILTINWPNGQLMREYTLLLDPPVFEKEPQTGRISAATSQPGQVVRSSSTAAVAAQPRMAPAGSYGPTNRSDTLWGVAKEMRPDRSVSVPQMMIGLLKENPEAFGNNNINNLKAGHILRTPEMNVITELSKRQAAAEASRQYQEWQSARGKPSAIGSQQRVAAPTPAASVANTSAPAPVAEASTQARLQLLTPEEEAKARSGVGSGAASEAVESLQRQLAVALESSEARGQENSDLRLRLEELEKQLQSVQKLLTLKDDSLGALQADAQLKQQIETIKPDVDAAVAVNQPAKPVAQPAPVPETSLLDEVLAINPLYTGGGAIMLLLLVALIMRRRSQSDIDDEFSEMTPVGVVADSKSDAVQASTTSESSETASAEASTEATDDV</sequence>
<feature type="region of interest" description="Disordered" evidence="2">
    <location>
        <begin position="162"/>
        <end position="183"/>
    </location>
</feature>
<dbReference type="InterPro" id="IPR020012">
    <property type="entry name" value="LysM_FimV"/>
</dbReference>
<dbReference type="Pfam" id="PF25800">
    <property type="entry name" value="FimV_N"/>
    <property type="match status" value="1"/>
</dbReference>
<feature type="region of interest" description="Disordered" evidence="2">
    <location>
        <begin position="252"/>
        <end position="294"/>
    </location>
</feature>
<evidence type="ECO:0000256" key="3">
    <source>
        <dbReference type="SAM" id="Phobius"/>
    </source>
</evidence>
<keyword evidence="1" id="KW-0175">Coiled coil</keyword>
<feature type="coiled-coil region" evidence="1">
    <location>
        <begin position="338"/>
        <end position="372"/>
    </location>
</feature>
<feature type="domain" description="FimV N-terminal" evidence="5">
    <location>
        <begin position="28"/>
        <end position="135"/>
    </location>
</feature>
<evidence type="ECO:0000256" key="2">
    <source>
        <dbReference type="SAM" id="MobiDB-lite"/>
    </source>
</evidence>
<protein>
    <recommendedName>
        <fullName evidence="5">FimV N-terminal domain-containing protein</fullName>
    </recommendedName>
</protein>
<dbReference type="EMBL" id="DRNF01000315">
    <property type="protein sequence ID" value="HHJ80972.1"/>
    <property type="molecule type" value="Genomic_DNA"/>
</dbReference>
<proteinExistence type="predicted"/>
<dbReference type="AlphaFoldDB" id="A0A832J417"/>
<gene>
    <name evidence="6" type="ORF">ENJ65_05000</name>
</gene>
<feature type="signal peptide" evidence="4">
    <location>
        <begin position="1"/>
        <end position="27"/>
    </location>
</feature>
<feature type="transmembrane region" description="Helical" evidence="3">
    <location>
        <begin position="427"/>
        <end position="444"/>
    </location>
</feature>
<evidence type="ECO:0000259" key="5">
    <source>
        <dbReference type="Pfam" id="PF25800"/>
    </source>
</evidence>
<evidence type="ECO:0000256" key="4">
    <source>
        <dbReference type="SAM" id="SignalP"/>
    </source>
</evidence>
<comment type="caution">
    <text evidence="6">The sequence shown here is derived from an EMBL/GenBank/DDBJ whole genome shotgun (WGS) entry which is preliminary data.</text>
</comment>
<keyword evidence="3" id="KW-0472">Membrane</keyword>
<accession>A0A832J417</accession>
<feature type="compositionally biased region" description="Low complexity" evidence="2">
    <location>
        <begin position="162"/>
        <end position="174"/>
    </location>
</feature>
<feature type="compositionally biased region" description="Low complexity" evidence="2">
    <location>
        <begin position="475"/>
        <end position="497"/>
    </location>
</feature>
<reference evidence="6" key="1">
    <citation type="journal article" date="2020" name="mSystems">
        <title>Genome- and Community-Level Interaction Insights into Carbon Utilization and Element Cycling Functions of Hydrothermarchaeota in Hydrothermal Sediment.</title>
        <authorList>
            <person name="Zhou Z."/>
            <person name="Liu Y."/>
            <person name="Xu W."/>
            <person name="Pan J."/>
            <person name="Luo Z.H."/>
            <person name="Li M."/>
        </authorList>
    </citation>
    <scope>NUCLEOTIDE SEQUENCE [LARGE SCALE GENOMIC DNA]</scope>
    <source>
        <strain evidence="6">HyVt-505</strain>
    </source>
</reference>
<keyword evidence="4" id="KW-0732">Signal</keyword>
<evidence type="ECO:0000313" key="6">
    <source>
        <dbReference type="EMBL" id="HHJ80972.1"/>
    </source>
</evidence>
<keyword evidence="3" id="KW-0812">Transmembrane</keyword>